<dbReference type="EMBL" id="GGEC01022540">
    <property type="protein sequence ID" value="MBX03024.1"/>
    <property type="molecule type" value="Transcribed_RNA"/>
</dbReference>
<accession>A0A2P2KBB3</accession>
<evidence type="ECO:0000313" key="1">
    <source>
        <dbReference type="EMBL" id="MBX03024.1"/>
    </source>
</evidence>
<organism evidence="1">
    <name type="scientific">Rhizophora mucronata</name>
    <name type="common">Asiatic mangrove</name>
    <dbReference type="NCBI Taxonomy" id="61149"/>
    <lineage>
        <taxon>Eukaryota</taxon>
        <taxon>Viridiplantae</taxon>
        <taxon>Streptophyta</taxon>
        <taxon>Embryophyta</taxon>
        <taxon>Tracheophyta</taxon>
        <taxon>Spermatophyta</taxon>
        <taxon>Magnoliopsida</taxon>
        <taxon>eudicotyledons</taxon>
        <taxon>Gunneridae</taxon>
        <taxon>Pentapetalae</taxon>
        <taxon>rosids</taxon>
        <taxon>fabids</taxon>
        <taxon>Malpighiales</taxon>
        <taxon>Rhizophoraceae</taxon>
        <taxon>Rhizophora</taxon>
    </lineage>
</organism>
<protein>
    <submittedName>
        <fullName evidence="1">Uncharacterized protein</fullName>
    </submittedName>
</protein>
<proteinExistence type="predicted"/>
<sequence>MKQRYFATPSIFLDNPFVHLQFDNNLLAFFSSFAMYVLQNTLA</sequence>
<name>A0A2P2KBB3_RHIMU</name>
<dbReference type="AlphaFoldDB" id="A0A2P2KBB3"/>
<reference evidence="1" key="1">
    <citation type="submission" date="2018-02" db="EMBL/GenBank/DDBJ databases">
        <title>Rhizophora mucronata_Transcriptome.</title>
        <authorList>
            <person name="Meera S.P."/>
            <person name="Sreeshan A."/>
            <person name="Augustine A."/>
        </authorList>
    </citation>
    <scope>NUCLEOTIDE SEQUENCE</scope>
    <source>
        <tissue evidence="1">Leaf</tissue>
    </source>
</reference>